<evidence type="ECO:0000313" key="1">
    <source>
        <dbReference type="EMBL" id="GAK38171.1"/>
    </source>
</evidence>
<dbReference type="EMBL" id="BAJS01000040">
    <property type="protein sequence ID" value="GAK38171.1"/>
    <property type="molecule type" value="Genomic_DNA"/>
</dbReference>
<name>A0A069D779_9BACE</name>
<protein>
    <submittedName>
        <fullName evidence="1">Uncharacterized protein</fullName>
    </submittedName>
</protein>
<organism evidence="1 2">
    <name type="scientific">Bacteroides graminisolvens DSM 19988 = JCM 15093</name>
    <dbReference type="NCBI Taxonomy" id="1121097"/>
    <lineage>
        <taxon>Bacteria</taxon>
        <taxon>Pseudomonadati</taxon>
        <taxon>Bacteroidota</taxon>
        <taxon>Bacteroidia</taxon>
        <taxon>Bacteroidales</taxon>
        <taxon>Bacteroidaceae</taxon>
        <taxon>Bacteroides</taxon>
    </lineage>
</organism>
<dbReference type="Proteomes" id="UP000027601">
    <property type="component" value="Unassembled WGS sequence"/>
</dbReference>
<reference evidence="1 2" key="1">
    <citation type="journal article" date="2015" name="Microbes Environ.">
        <title>Distribution and evolution of nitrogen fixation genes in the phylum bacteroidetes.</title>
        <authorList>
            <person name="Inoue J."/>
            <person name="Oshima K."/>
            <person name="Suda W."/>
            <person name="Sakamoto M."/>
            <person name="Iino T."/>
            <person name="Noda S."/>
            <person name="Hongoh Y."/>
            <person name="Hattori M."/>
            <person name="Ohkuma M."/>
        </authorList>
    </citation>
    <scope>NUCLEOTIDE SEQUENCE [LARGE SCALE GENOMIC DNA]</scope>
    <source>
        <strain evidence="1 2">JCM 15093</strain>
    </source>
</reference>
<evidence type="ECO:0000313" key="2">
    <source>
        <dbReference type="Proteomes" id="UP000027601"/>
    </source>
</evidence>
<gene>
    <name evidence="1" type="ORF">JCM15093_3488</name>
</gene>
<accession>A0A069D779</accession>
<dbReference type="OrthoDB" id="5666689at2"/>
<dbReference type="RefSeq" id="WP_154657509.1">
    <property type="nucleotide sequence ID" value="NZ_BAJS01000040.1"/>
</dbReference>
<sequence>MEETMFNSTLGKTMMTGMKDSCWLGWNKMQCTHTALDGTKTTIHYVGKIKWYLKSC</sequence>
<comment type="caution">
    <text evidence="1">The sequence shown here is derived from an EMBL/GenBank/DDBJ whole genome shotgun (WGS) entry which is preliminary data.</text>
</comment>
<proteinExistence type="predicted"/>
<dbReference type="AlphaFoldDB" id="A0A069D779"/>
<keyword evidence="2" id="KW-1185">Reference proteome</keyword>